<proteinExistence type="predicted"/>
<sequence>MQHWGQIPSLNEGQLPKELRRCGLYGLNPARLGGLNEGQLPKELRLGTVVGLGAALDGLNEGQLPKELRLDPVRCLIATRTEVPQ</sequence>
<keyword evidence="2" id="KW-1185">Reference proteome</keyword>
<reference evidence="1 2" key="1">
    <citation type="submission" date="2016-10" db="EMBL/GenBank/DDBJ databases">
        <authorList>
            <person name="de Groot N.N."/>
        </authorList>
    </citation>
    <scope>NUCLEOTIDE SEQUENCE [LARGE SCALE GENOMIC DNA]</scope>
    <source>
        <strain evidence="1 2">DSM 44892</strain>
    </source>
</reference>
<dbReference type="EMBL" id="FNDN01000006">
    <property type="protein sequence ID" value="SDI24954.1"/>
    <property type="molecule type" value="Genomic_DNA"/>
</dbReference>
<accession>A0A1G8J162</accession>
<evidence type="ECO:0000313" key="2">
    <source>
        <dbReference type="Proteomes" id="UP000183263"/>
    </source>
</evidence>
<dbReference type="Proteomes" id="UP000183263">
    <property type="component" value="Unassembled WGS sequence"/>
</dbReference>
<gene>
    <name evidence="1" type="ORF">SAMN05444695_10631</name>
</gene>
<organism evidence="1 2">
    <name type="scientific">Rhodococcus triatomae</name>
    <dbReference type="NCBI Taxonomy" id="300028"/>
    <lineage>
        <taxon>Bacteria</taxon>
        <taxon>Bacillati</taxon>
        <taxon>Actinomycetota</taxon>
        <taxon>Actinomycetes</taxon>
        <taxon>Mycobacteriales</taxon>
        <taxon>Nocardiaceae</taxon>
        <taxon>Rhodococcus</taxon>
    </lineage>
</organism>
<dbReference type="AlphaFoldDB" id="A0A1G8J162"/>
<name>A0A1G8J162_9NOCA</name>
<evidence type="ECO:0000313" key="1">
    <source>
        <dbReference type="EMBL" id="SDI24954.1"/>
    </source>
</evidence>
<protein>
    <submittedName>
        <fullName evidence="1">Uncharacterized protein</fullName>
    </submittedName>
</protein>